<evidence type="ECO:0000313" key="2">
    <source>
        <dbReference type="Proteomes" id="UP001177003"/>
    </source>
</evidence>
<accession>A0AA36A0I8</accession>
<evidence type="ECO:0000313" key="1">
    <source>
        <dbReference type="EMBL" id="CAI9302228.1"/>
    </source>
</evidence>
<protein>
    <submittedName>
        <fullName evidence="1">Uncharacterized protein</fullName>
    </submittedName>
</protein>
<organism evidence="1 2">
    <name type="scientific">Lactuca saligna</name>
    <name type="common">Willowleaf lettuce</name>
    <dbReference type="NCBI Taxonomy" id="75948"/>
    <lineage>
        <taxon>Eukaryota</taxon>
        <taxon>Viridiplantae</taxon>
        <taxon>Streptophyta</taxon>
        <taxon>Embryophyta</taxon>
        <taxon>Tracheophyta</taxon>
        <taxon>Spermatophyta</taxon>
        <taxon>Magnoliopsida</taxon>
        <taxon>eudicotyledons</taxon>
        <taxon>Gunneridae</taxon>
        <taxon>Pentapetalae</taxon>
        <taxon>asterids</taxon>
        <taxon>campanulids</taxon>
        <taxon>Asterales</taxon>
        <taxon>Asteraceae</taxon>
        <taxon>Cichorioideae</taxon>
        <taxon>Cichorieae</taxon>
        <taxon>Lactucinae</taxon>
        <taxon>Lactuca</taxon>
    </lineage>
</organism>
<keyword evidence="2" id="KW-1185">Reference proteome</keyword>
<name>A0AA36A0I8_LACSI</name>
<reference evidence="1" key="1">
    <citation type="submission" date="2023-04" db="EMBL/GenBank/DDBJ databases">
        <authorList>
            <person name="Vijverberg K."/>
            <person name="Xiong W."/>
            <person name="Schranz E."/>
        </authorList>
    </citation>
    <scope>NUCLEOTIDE SEQUENCE</scope>
</reference>
<dbReference type="EMBL" id="OX465085">
    <property type="protein sequence ID" value="CAI9302228.1"/>
    <property type="molecule type" value="Genomic_DNA"/>
</dbReference>
<sequence>MYTKLDLGHRHIIISAHLLHKIFHCLSLLPTLSSNQVLPPLLATSSTSSLEILLFHFLPTFYRSLPSPPSLTYVGKRQSLPCSPLLSPRTPSNLFYSCSLISTRILYPFQIPPKQMHSGTTVSFSAAMCCYMVLKREEWTAIMQIKLSFYLPCHLLLSPPLLKINWVPFILDKTLTKYLSGLHATQENTSVIPTHQLLDKMPEPDFLFFFEIYHSG</sequence>
<proteinExistence type="predicted"/>
<gene>
    <name evidence="1" type="ORF">LSALG_LOCUS40729</name>
</gene>
<dbReference type="AlphaFoldDB" id="A0AA36A0I8"/>
<dbReference type="Proteomes" id="UP001177003">
    <property type="component" value="Chromosome 9"/>
</dbReference>